<name>A0ABR7RN47_9PROT</name>
<dbReference type="PANTHER" id="PTHR43384:SF6">
    <property type="entry name" value="SEPTUM SITE-DETERMINING PROTEIN MIND HOMOLOG, CHLOROPLASTIC"/>
    <property type="match status" value="1"/>
</dbReference>
<dbReference type="InterPro" id="IPR002586">
    <property type="entry name" value="CobQ/CobB/MinD/ParA_Nub-bd_dom"/>
</dbReference>
<evidence type="ECO:0000256" key="2">
    <source>
        <dbReference type="ARBA" id="ARBA00011626"/>
    </source>
</evidence>
<evidence type="ECO:0000256" key="9">
    <source>
        <dbReference type="ARBA" id="ARBA00025436"/>
    </source>
</evidence>
<keyword evidence="8" id="KW-0131">Cell cycle</keyword>
<dbReference type="PANTHER" id="PTHR43384">
    <property type="entry name" value="SEPTUM SITE-DETERMINING PROTEIN MIND HOMOLOG, CHLOROPLASTIC-RELATED"/>
    <property type="match status" value="1"/>
</dbReference>
<protein>
    <recommendedName>
        <fullName evidence="3">Septum site-determining protein MinD</fullName>
    </recommendedName>
    <alternativeName>
        <fullName evidence="10">Cell division inhibitor MinD</fullName>
    </alternativeName>
</protein>
<dbReference type="Gene3D" id="3.40.50.300">
    <property type="entry name" value="P-loop containing nucleotide triphosphate hydrolases"/>
    <property type="match status" value="1"/>
</dbReference>
<dbReference type="InterPro" id="IPR050625">
    <property type="entry name" value="ParA/MinD_ATPase"/>
</dbReference>
<dbReference type="InterPro" id="IPR010223">
    <property type="entry name" value="MinD"/>
</dbReference>
<comment type="similarity">
    <text evidence="1">Belongs to the ParA family. MinD subfamily.</text>
</comment>
<sequence length="288" mass="31258">MSATVITVTSGKGGVGKTTTTAAFGAALALEGHRVCVVDFDMGLRNLDLVMGVEKRVVYDFLHVAHGTANLSQALVRDKRVPNLFLLATSQTADKEELTHEAIDHVMNLLRGEFDYILCDSPAGIEHGAMMALHHADHAIVVCNPEMTSVRDADRIMGYIAARSRRAQAGLSPVREHLVVTRYSEERVRKGEMLSLETIQDILVMPLLAVVPESDSVLRSSNAGRPASLDGKTDAGRAYRAAARSFLAETRHGIAQSYRAPQMAGAGFLSALTETAQRGLLRRLFRHA</sequence>
<evidence type="ECO:0000256" key="5">
    <source>
        <dbReference type="ARBA" id="ARBA00022741"/>
    </source>
</evidence>
<evidence type="ECO:0000259" key="11">
    <source>
        <dbReference type="Pfam" id="PF01656"/>
    </source>
</evidence>
<evidence type="ECO:0000256" key="10">
    <source>
        <dbReference type="ARBA" id="ARBA00032845"/>
    </source>
</evidence>
<proteinExistence type="inferred from homology"/>
<dbReference type="EMBL" id="JACTVA010000021">
    <property type="protein sequence ID" value="MBC9207714.1"/>
    <property type="molecule type" value="Genomic_DNA"/>
</dbReference>
<feature type="domain" description="CobQ/CobB/MinD/ParA nucleotide binding" evidence="11">
    <location>
        <begin position="6"/>
        <end position="226"/>
    </location>
</feature>
<keyword evidence="5" id="KW-0547">Nucleotide-binding</keyword>
<evidence type="ECO:0000313" key="12">
    <source>
        <dbReference type="EMBL" id="MBC9207714.1"/>
    </source>
</evidence>
<evidence type="ECO:0000256" key="1">
    <source>
        <dbReference type="ARBA" id="ARBA00010257"/>
    </source>
</evidence>
<dbReference type="RefSeq" id="WP_187784880.1">
    <property type="nucleotide sequence ID" value="NZ_JACTVA010000021.1"/>
</dbReference>
<comment type="caution">
    <text evidence="12">The sequence shown here is derived from an EMBL/GenBank/DDBJ whole genome shotgun (WGS) entry which is preliminary data.</text>
</comment>
<keyword evidence="7" id="KW-0717">Septation</keyword>
<gene>
    <name evidence="12" type="primary">minD</name>
    <name evidence="12" type="ORF">IBL26_12790</name>
</gene>
<accession>A0ABR7RN47</accession>
<dbReference type="PIRSF" id="PIRSF003092">
    <property type="entry name" value="MinD"/>
    <property type="match status" value="1"/>
</dbReference>
<reference evidence="12 13" key="1">
    <citation type="journal article" date="2013" name="Int. J. Syst. Evol. Microbiol.">
        <title>Roseomonas aerophila sp. nov., isolated from air.</title>
        <authorList>
            <person name="Kim S.J."/>
            <person name="Weon H.Y."/>
            <person name="Ahn J.H."/>
            <person name="Hong S.B."/>
            <person name="Seok S.J."/>
            <person name="Whang K.S."/>
            <person name="Kwon S.W."/>
        </authorList>
    </citation>
    <scope>NUCLEOTIDE SEQUENCE [LARGE SCALE GENOMIC DNA]</scope>
    <source>
        <strain evidence="12 13">NBRC 108923</strain>
    </source>
</reference>
<keyword evidence="6" id="KW-0067">ATP-binding</keyword>
<keyword evidence="4" id="KW-0132">Cell division</keyword>
<comment type="function">
    <text evidence="9">ATPase required for the correct placement of the division site. Cell division inhibitors MinC and MinD act in concert to form an inhibitor capable of blocking formation of the polar Z ring septums. Rapidly oscillates between the poles of the cell to destabilize FtsZ filaments that have formed before they mature into polar Z rings.</text>
</comment>
<dbReference type="NCBIfam" id="TIGR01968">
    <property type="entry name" value="minD_bact"/>
    <property type="match status" value="1"/>
</dbReference>
<dbReference type="InterPro" id="IPR027417">
    <property type="entry name" value="P-loop_NTPase"/>
</dbReference>
<dbReference type="InterPro" id="IPR025501">
    <property type="entry name" value="MinD_FleN"/>
</dbReference>
<evidence type="ECO:0000256" key="7">
    <source>
        <dbReference type="ARBA" id="ARBA00023210"/>
    </source>
</evidence>
<dbReference type="CDD" id="cd02036">
    <property type="entry name" value="MinD"/>
    <property type="match status" value="1"/>
</dbReference>
<evidence type="ECO:0000256" key="8">
    <source>
        <dbReference type="ARBA" id="ARBA00023306"/>
    </source>
</evidence>
<evidence type="ECO:0000256" key="6">
    <source>
        <dbReference type="ARBA" id="ARBA00022840"/>
    </source>
</evidence>
<evidence type="ECO:0000256" key="4">
    <source>
        <dbReference type="ARBA" id="ARBA00022618"/>
    </source>
</evidence>
<dbReference type="Pfam" id="PF01656">
    <property type="entry name" value="CbiA"/>
    <property type="match status" value="1"/>
</dbReference>
<comment type="subunit">
    <text evidence="2">Interacts with MinC and FtsZ.</text>
</comment>
<evidence type="ECO:0000256" key="3">
    <source>
        <dbReference type="ARBA" id="ARBA00016887"/>
    </source>
</evidence>
<dbReference type="Proteomes" id="UP000626026">
    <property type="component" value="Unassembled WGS sequence"/>
</dbReference>
<evidence type="ECO:0000313" key="13">
    <source>
        <dbReference type="Proteomes" id="UP000626026"/>
    </source>
</evidence>
<dbReference type="SUPFAM" id="SSF52540">
    <property type="entry name" value="P-loop containing nucleoside triphosphate hydrolases"/>
    <property type="match status" value="1"/>
</dbReference>
<keyword evidence="13" id="KW-1185">Reference proteome</keyword>
<organism evidence="12 13">
    <name type="scientific">Teichococcus aerophilus</name>
    <dbReference type="NCBI Taxonomy" id="1224513"/>
    <lineage>
        <taxon>Bacteria</taxon>
        <taxon>Pseudomonadati</taxon>
        <taxon>Pseudomonadota</taxon>
        <taxon>Alphaproteobacteria</taxon>
        <taxon>Acetobacterales</taxon>
        <taxon>Roseomonadaceae</taxon>
        <taxon>Roseomonas</taxon>
    </lineage>
</organism>